<name>A0A1G7R0W5_9BACT</name>
<dbReference type="OrthoDB" id="9800630at2"/>
<dbReference type="STRING" id="571438.SAMN05192586_12520"/>
<dbReference type="InterPro" id="IPR005243">
    <property type="entry name" value="THIRX-like_proc"/>
</dbReference>
<gene>
    <name evidence="2" type="ORF">SAMN05192586_12520</name>
</gene>
<keyword evidence="3" id="KW-1185">Reference proteome</keyword>
<dbReference type="SUPFAM" id="SSF52833">
    <property type="entry name" value="Thioredoxin-like"/>
    <property type="match status" value="1"/>
</dbReference>
<dbReference type="AlphaFoldDB" id="A0A1G7R0W5"/>
<evidence type="ECO:0000313" key="3">
    <source>
        <dbReference type="Proteomes" id="UP000199355"/>
    </source>
</evidence>
<dbReference type="PANTHER" id="PTHR36450:SF1">
    <property type="entry name" value="THIOREDOXIN"/>
    <property type="match status" value="1"/>
</dbReference>
<dbReference type="Pfam" id="PF13192">
    <property type="entry name" value="Thioredoxin_3"/>
    <property type="match status" value="1"/>
</dbReference>
<feature type="domain" description="Thioredoxin-like fold" evidence="1">
    <location>
        <begin position="1"/>
        <end position="75"/>
    </location>
</feature>
<evidence type="ECO:0000259" key="1">
    <source>
        <dbReference type="Pfam" id="PF13192"/>
    </source>
</evidence>
<dbReference type="Gene3D" id="3.40.30.10">
    <property type="entry name" value="Glutaredoxin"/>
    <property type="match status" value="1"/>
</dbReference>
<dbReference type="PANTHER" id="PTHR36450">
    <property type="entry name" value="THIOREDOXIN"/>
    <property type="match status" value="1"/>
</dbReference>
<reference evidence="3" key="1">
    <citation type="submission" date="2016-10" db="EMBL/GenBank/DDBJ databases">
        <authorList>
            <person name="Varghese N."/>
            <person name="Submissions S."/>
        </authorList>
    </citation>
    <scope>NUCLEOTIDE SEQUENCE [LARGE SCALE GENOMIC DNA]</scope>
    <source>
        <strain evidence="3">KHC7</strain>
    </source>
</reference>
<dbReference type="Proteomes" id="UP000199355">
    <property type="component" value="Unassembled WGS sequence"/>
</dbReference>
<proteinExistence type="predicted"/>
<dbReference type="NCBIfam" id="TIGR00412">
    <property type="entry name" value="redox_disulf_2"/>
    <property type="match status" value="1"/>
</dbReference>
<accession>A0A1G7R0W5</accession>
<evidence type="ECO:0000313" key="2">
    <source>
        <dbReference type="EMBL" id="SDG03590.1"/>
    </source>
</evidence>
<dbReference type="EMBL" id="FNBX01000025">
    <property type="protein sequence ID" value="SDG03590.1"/>
    <property type="molecule type" value="Genomic_DNA"/>
</dbReference>
<protein>
    <submittedName>
        <fullName evidence="2">Small redox-active disulfide protein 2</fullName>
    </submittedName>
</protein>
<dbReference type="InterPro" id="IPR012336">
    <property type="entry name" value="Thioredoxin-like_fold"/>
</dbReference>
<dbReference type="RefSeq" id="WP_092155300.1">
    <property type="nucleotide sequence ID" value="NZ_FNBX01000025.1"/>
</dbReference>
<sequence length="97" mass="9856">MLIKVLGPGCAKCKEAENVVNAAVQDAGSAATVEKVTDLKEMMALGVMSTPAVVIDNNVMCTGRVPSKSEVMGWIATPDAHASAHSTSTGCCCGGKC</sequence>
<organism evidence="2 3">
    <name type="scientific">Desulfovibrio legallii</name>
    <dbReference type="NCBI Taxonomy" id="571438"/>
    <lineage>
        <taxon>Bacteria</taxon>
        <taxon>Pseudomonadati</taxon>
        <taxon>Thermodesulfobacteriota</taxon>
        <taxon>Desulfovibrionia</taxon>
        <taxon>Desulfovibrionales</taxon>
        <taxon>Desulfovibrionaceae</taxon>
        <taxon>Desulfovibrio</taxon>
    </lineage>
</organism>
<dbReference type="InterPro" id="IPR036249">
    <property type="entry name" value="Thioredoxin-like_sf"/>
</dbReference>